<name>A0A132AMJ5_SARSC</name>
<gene>
    <name evidence="1" type="ORF">QR98_0103150</name>
</gene>
<sequence length="171" mass="20035">MKRRKSIFGDYFANQQTKFAETEIFFDRNNILQMNLLDADKRLTEGKYELPFRFQMPKKLVFEQRKRERDLIQIEHYFIQSGLPSSMKSPNGLIKYTIEAFTVNDDENLNENRGEKEIILLAPLHDSVRKQNLRKAEKTFQIIDDQNGDGLLRILATLSKNSYCPGELVSL</sequence>
<dbReference type="Proteomes" id="UP000616769">
    <property type="component" value="Unassembled WGS sequence"/>
</dbReference>
<evidence type="ECO:0000313" key="2">
    <source>
        <dbReference type="Proteomes" id="UP000616769"/>
    </source>
</evidence>
<dbReference type="EMBL" id="JXLN01017792">
    <property type="protein sequence ID" value="KPM11740.1"/>
    <property type="molecule type" value="Genomic_DNA"/>
</dbReference>
<dbReference type="VEuPathDB" id="VectorBase:SSCA004753"/>
<reference evidence="1 2" key="1">
    <citation type="journal article" date="2015" name="Parasit. Vectors">
        <title>Draft genome of the scabies mite.</title>
        <authorList>
            <person name="Rider S.D.Jr."/>
            <person name="Morgan M.S."/>
            <person name="Arlian L.G."/>
        </authorList>
    </citation>
    <scope>NUCLEOTIDE SEQUENCE [LARGE SCALE GENOMIC DNA]</scope>
    <source>
        <strain evidence="1">Arlian Lab</strain>
    </source>
</reference>
<dbReference type="AlphaFoldDB" id="A0A132AMJ5"/>
<dbReference type="OrthoDB" id="2333384at2759"/>
<evidence type="ECO:0000313" key="1">
    <source>
        <dbReference type="EMBL" id="KPM11740.1"/>
    </source>
</evidence>
<accession>A0A132AMJ5</accession>
<protein>
    <submittedName>
        <fullName evidence="1">Uncharacterized protein</fullName>
    </submittedName>
</protein>
<proteinExistence type="predicted"/>
<comment type="caution">
    <text evidence="1">The sequence shown here is derived from an EMBL/GenBank/DDBJ whole genome shotgun (WGS) entry which is preliminary data.</text>
</comment>
<organism evidence="1 2">
    <name type="scientific">Sarcoptes scabiei</name>
    <name type="common">Itch mite</name>
    <name type="synonym">Acarus scabiei</name>
    <dbReference type="NCBI Taxonomy" id="52283"/>
    <lineage>
        <taxon>Eukaryota</taxon>
        <taxon>Metazoa</taxon>
        <taxon>Ecdysozoa</taxon>
        <taxon>Arthropoda</taxon>
        <taxon>Chelicerata</taxon>
        <taxon>Arachnida</taxon>
        <taxon>Acari</taxon>
        <taxon>Acariformes</taxon>
        <taxon>Sarcoptiformes</taxon>
        <taxon>Astigmata</taxon>
        <taxon>Psoroptidia</taxon>
        <taxon>Sarcoptoidea</taxon>
        <taxon>Sarcoptidae</taxon>
        <taxon>Sarcoptinae</taxon>
        <taxon>Sarcoptes</taxon>
    </lineage>
</organism>
<dbReference type="InterPro" id="IPR014752">
    <property type="entry name" value="Arrestin-like_C"/>
</dbReference>
<dbReference type="Gene3D" id="2.60.40.640">
    <property type="match status" value="1"/>
</dbReference>